<keyword evidence="2" id="KW-1133">Transmembrane helix</keyword>
<feature type="coiled-coil region" evidence="1">
    <location>
        <begin position="41"/>
        <end position="94"/>
    </location>
</feature>
<accession>A0A3S8UXA5</accession>
<evidence type="ECO:0000256" key="2">
    <source>
        <dbReference type="SAM" id="Phobius"/>
    </source>
</evidence>
<keyword evidence="1" id="KW-0175">Coiled coil</keyword>
<evidence type="ECO:0000256" key="1">
    <source>
        <dbReference type="SAM" id="Coils"/>
    </source>
</evidence>
<reference evidence="3" key="1">
    <citation type="submission" date="2018-03" db="EMBL/GenBank/DDBJ databases">
        <title>Draft genome sequences of Megaviruse, new member of the family Mimiviridae isolated from water in Shanghai, China.</title>
        <authorList>
            <person name="Xia Y."/>
        </authorList>
    </citation>
    <scope>NUCLEOTIDE SEQUENCE</scope>
    <source>
        <strain evidence="3">SH</strain>
    </source>
</reference>
<keyword evidence="2" id="KW-0812">Transmembrane</keyword>
<evidence type="ECO:0000313" key="3">
    <source>
        <dbReference type="EMBL" id="AZL89349.1"/>
    </source>
</evidence>
<sequence>MKNNKTGFYVIIVIILIILAYWFFRNYMSNRQTNVVNDQTFQALQANIRSLNQQLLFIKQQLSTLNVPIPTDIRNRMTTAIANINQQVAALNRQVQVFLPQVNAAQQSELGQTLAAFNTNAMDVNNTANNLLNENISLFRYSPTSNLTPGTTVNFDDIRQSLSTLQTDTNSLTQTLSRINPQEVPTVIRNELEKLVPSLNQKITDLGQKISSGINQLPVNQRNTLQNILNGVNNNIGSLNKVLSQITHHQINTIKF</sequence>
<dbReference type="RefSeq" id="YP_010788851.1">
    <property type="nucleotide sequence ID" value="NC_075367.1"/>
</dbReference>
<proteinExistence type="predicted"/>
<dbReference type="GeneID" id="80526146"/>
<keyword evidence="2" id="KW-0472">Membrane</keyword>
<dbReference type="EMBL" id="MH046811">
    <property type="protein sequence ID" value="AZL89349.1"/>
    <property type="molecule type" value="Genomic_DNA"/>
</dbReference>
<dbReference type="KEGG" id="vg:80526146"/>
<name>A0A3S8UXA5_9VIRU</name>
<feature type="transmembrane region" description="Helical" evidence="2">
    <location>
        <begin position="6"/>
        <end position="24"/>
    </location>
</feature>
<protein>
    <submittedName>
        <fullName evidence="3">Uncharacterized protein</fullName>
    </submittedName>
</protein>
<organism evidence="3">
    <name type="scientific">Megavirus baoshan</name>
    <dbReference type="NCBI Taxonomy" id="2496520"/>
    <lineage>
        <taxon>Viruses</taxon>
        <taxon>Varidnaviria</taxon>
        <taxon>Bamfordvirae</taxon>
        <taxon>Nucleocytoviricota</taxon>
        <taxon>Megaviricetes</taxon>
        <taxon>Imitervirales</taxon>
        <taxon>Mimiviridae</taxon>
        <taxon>Megamimivirinae</taxon>
        <taxon>Megavirus</taxon>
        <taxon>Megavirus baoshanense</taxon>
    </lineage>
</organism>